<evidence type="ECO:0000313" key="1">
    <source>
        <dbReference type="EMBL" id="PLW42684.1"/>
    </source>
</evidence>
<comment type="caution">
    <text evidence="1">The sequence shown here is derived from an EMBL/GenBank/DDBJ whole genome shotgun (WGS) entry which is preliminary data.</text>
</comment>
<reference evidence="1 2" key="1">
    <citation type="submission" date="2017-11" db="EMBL/GenBank/DDBJ databases">
        <title>De novo assembly and phasing of dikaryotic genomes from two isolates of Puccinia coronata f. sp. avenae, the causal agent of oat crown rust.</title>
        <authorList>
            <person name="Miller M.E."/>
            <person name="Zhang Y."/>
            <person name="Omidvar V."/>
            <person name="Sperschneider J."/>
            <person name="Schwessinger B."/>
            <person name="Raley C."/>
            <person name="Palmer J.M."/>
            <person name="Garnica D."/>
            <person name="Upadhyaya N."/>
            <person name="Rathjen J."/>
            <person name="Taylor J.M."/>
            <person name="Park R.F."/>
            <person name="Dodds P.N."/>
            <person name="Hirsch C.D."/>
            <person name="Kianian S.F."/>
            <person name="Figueroa M."/>
        </authorList>
    </citation>
    <scope>NUCLEOTIDE SEQUENCE [LARGE SCALE GENOMIC DNA]</scope>
    <source>
        <strain evidence="1">12SD80</strain>
    </source>
</reference>
<gene>
    <name evidence="1" type="ORF">PCASD_08483</name>
</gene>
<accession>A0A2N5UY76</accession>
<sequence>MDAELTSSHNFIRFDGVIRKSLAPPRVHTEKLKPERAVKLVEILTICDTSFEIKWIPASAYSAEDKMTRLVDSWSYFICGHLFMDGCIPRPRLRFDLAAPFPLTNTSRGPPMSYVTGYRSIIQLTNLQMDDGKGNVFSIIVKHVNFVSKSFISIM</sequence>
<protein>
    <submittedName>
        <fullName evidence="1">Uncharacterized protein</fullName>
    </submittedName>
</protein>
<organism evidence="1 2">
    <name type="scientific">Puccinia coronata f. sp. avenae</name>
    <dbReference type="NCBI Taxonomy" id="200324"/>
    <lineage>
        <taxon>Eukaryota</taxon>
        <taxon>Fungi</taxon>
        <taxon>Dikarya</taxon>
        <taxon>Basidiomycota</taxon>
        <taxon>Pucciniomycotina</taxon>
        <taxon>Pucciniomycetes</taxon>
        <taxon>Pucciniales</taxon>
        <taxon>Pucciniaceae</taxon>
        <taxon>Puccinia</taxon>
    </lineage>
</organism>
<dbReference type="AlphaFoldDB" id="A0A2N5UY76"/>
<dbReference type="EMBL" id="PGCI01000076">
    <property type="protein sequence ID" value="PLW42684.1"/>
    <property type="molecule type" value="Genomic_DNA"/>
</dbReference>
<dbReference type="Proteomes" id="UP000235392">
    <property type="component" value="Unassembled WGS sequence"/>
</dbReference>
<name>A0A2N5UY76_9BASI</name>
<proteinExistence type="predicted"/>
<evidence type="ECO:0000313" key="2">
    <source>
        <dbReference type="Proteomes" id="UP000235392"/>
    </source>
</evidence>